<dbReference type="Gene3D" id="3.40.50.150">
    <property type="entry name" value="Vaccinia Virus protein VP39"/>
    <property type="match status" value="2"/>
</dbReference>
<evidence type="ECO:0000256" key="7">
    <source>
        <dbReference type="ARBA" id="ARBA00049120"/>
    </source>
</evidence>
<dbReference type="PROSITE" id="PS00093">
    <property type="entry name" value="N4_MTASE"/>
    <property type="match status" value="1"/>
</dbReference>
<dbReference type="InterPro" id="IPR029063">
    <property type="entry name" value="SAM-dependent_MTases_sf"/>
</dbReference>
<evidence type="ECO:0000256" key="1">
    <source>
        <dbReference type="ARBA" id="ARBA00010203"/>
    </source>
</evidence>
<keyword evidence="5" id="KW-0949">S-adenosyl-L-methionine</keyword>
<evidence type="ECO:0000313" key="9">
    <source>
        <dbReference type="Proteomes" id="UP001456224"/>
    </source>
</evidence>
<comment type="similarity">
    <text evidence="1">Belongs to the N(4)/N(6)-methyltransferase family. N(4) subfamily.</text>
</comment>
<dbReference type="Proteomes" id="UP001456224">
    <property type="component" value="Chromosome"/>
</dbReference>
<evidence type="ECO:0000256" key="4">
    <source>
        <dbReference type="ARBA" id="ARBA00022679"/>
    </source>
</evidence>
<keyword evidence="6" id="KW-0680">Restriction system</keyword>
<evidence type="ECO:0000256" key="3">
    <source>
        <dbReference type="ARBA" id="ARBA00022603"/>
    </source>
</evidence>
<keyword evidence="3" id="KW-0489">Methyltransferase</keyword>
<organism evidence="8 9">
    <name type="scientific">Achromobacter veterisilvae</name>
    <dbReference type="NCBI Taxonomy" id="2069367"/>
    <lineage>
        <taxon>Bacteria</taxon>
        <taxon>Pseudomonadati</taxon>
        <taxon>Pseudomonadota</taxon>
        <taxon>Betaproteobacteria</taxon>
        <taxon>Burkholderiales</taxon>
        <taxon>Alcaligenaceae</taxon>
        <taxon>Achromobacter</taxon>
    </lineage>
</organism>
<dbReference type="RefSeq" id="WP_338879035.1">
    <property type="nucleotide sequence ID" value="NZ_CP148753.1"/>
</dbReference>
<dbReference type="SUPFAM" id="SSF53335">
    <property type="entry name" value="S-adenosyl-L-methionine-dependent methyltransferases"/>
    <property type="match status" value="2"/>
</dbReference>
<evidence type="ECO:0000256" key="5">
    <source>
        <dbReference type="ARBA" id="ARBA00022691"/>
    </source>
</evidence>
<evidence type="ECO:0000313" key="8">
    <source>
        <dbReference type="EMBL" id="WXR72360.1"/>
    </source>
</evidence>
<comment type="catalytic activity">
    <reaction evidence="7">
        <text>a 2'-deoxycytidine in DNA + S-adenosyl-L-methionine = an N(4)-methyl-2'-deoxycytidine in DNA + S-adenosyl-L-homocysteine + H(+)</text>
        <dbReference type="Rhea" id="RHEA:16857"/>
        <dbReference type="Rhea" id="RHEA-COMP:11369"/>
        <dbReference type="Rhea" id="RHEA-COMP:13674"/>
        <dbReference type="ChEBI" id="CHEBI:15378"/>
        <dbReference type="ChEBI" id="CHEBI:57856"/>
        <dbReference type="ChEBI" id="CHEBI:59789"/>
        <dbReference type="ChEBI" id="CHEBI:85452"/>
        <dbReference type="ChEBI" id="CHEBI:137933"/>
        <dbReference type="EC" id="2.1.1.113"/>
    </reaction>
</comment>
<proteinExistence type="inferred from homology"/>
<dbReference type="EC" id="2.1.1.113" evidence="2"/>
<evidence type="ECO:0000256" key="2">
    <source>
        <dbReference type="ARBA" id="ARBA00012185"/>
    </source>
</evidence>
<reference evidence="8 9" key="1">
    <citation type="submission" date="2024-03" db="EMBL/GenBank/DDBJ databases">
        <title>Reference genomes for the five species model microbial community.</title>
        <authorList>
            <person name="Padfield D."/>
        </authorList>
    </citation>
    <scope>NUCLEOTIDE SEQUENCE [LARGE SCALE GENOMIC DNA]</scope>
    <source>
        <strain evidence="8 9">AB1</strain>
    </source>
</reference>
<name>A0ABZ2RUL3_9BURK</name>
<dbReference type="EMBL" id="CP148753">
    <property type="protein sequence ID" value="WXR72360.1"/>
    <property type="molecule type" value="Genomic_DNA"/>
</dbReference>
<gene>
    <name evidence="8" type="ORF">WHX56_22280</name>
</gene>
<keyword evidence="9" id="KW-1185">Reference proteome</keyword>
<keyword evidence="4" id="KW-0808">Transferase</keyword>
<accession>A0ABZ2RUL3</accession>
<dbReference type="InterPro" id="IPR017985">
    <property type="entry name" value="MeTrfase_CN4_CS"/>
</dbReference>
<evidence type="ECO:0000256" key="6">
    <source>
        <dbReference type="ARBA" id="ARBA00022747"/>
    </source>
</evidence>
<protein>
    <recommendedName>
        <fullName evidence="2">site-specific DNA-methyltransferase (cytosine-N(4)-specific)</fullName>
        <ecNumber evidence="2">2.1.1.113</ecNumber>
    </recommendedName>
</protein>
<sequence>MKHIHPFPARMAPEIALEKISALQPGQTVLDPMAGSGMVLQQAVRSGICAIGFDLDPLAELISRVGASAVDADEAIAGLQAVLQRCTDKRFKVSLPWIDSDTETTQFVDFWYAPKQKEQLRKLAMHLVAKPIDVSNETLDVIKVALSRLIVTKEPKASLARDTAHSRPHKTIRENDFDIFEAMTSSLRHVLSVLGASSLMGRVTTFIGDARDLREIESNSIDCIVTSPPYLNAIDYMRGHRMSLVWLGYRLSELREIRSTSIGAERSLNDKHDDKFLALLSELGLKSLDARTINMLHRYFTDLVKQTKEAHRVLKKGALGTYVIGNSTIRGTYIKNSEFLKRAGALAGFSIQTETEREIPDHRRYMPIPAVAGNSLASRMRAEHIIDFKK</sequence>